<evidence type="ECO:0000256" key="2">
    <source>
        <dbReference type="ARBA" id="ARBA00022676"/>
    </source>
</evidence>
<dbReference type="InterPro" id="IPR028098">
    <property type="entry name" value="Glyco_trans_4-like_N"/>
</dbReference>
<evidence type="ECO:0000256" key="1">
    <source>
        <dbReference type="ARBA" id="ARBA00021292"/>
    </source>
</evidence>
<dbReference type="Gene3D" id="3.40.50.2000">
    <property type="entry name" value="Glycogen Phosphorylase B"/>
    <property type="match status" value="2"/>
</dbReference>
<comment type="caution">
    <text evidence="6">The sequence shown here is derived from an EMBL/GenBank/DDBJ whole genome shotgun (WGS) entry which is preliminary data.</text>
</comment>
<dbReference type="EMBL" id="JAVKGT010000035">
    <property type="protein sequence ID" value="MDR5712755.1"/>
    <property type="molecule type" value="Genomic_DNA"/>
</dbReference>
<organism evidence="6 7">
    <name type="scientific">Nesterenkonia flava</name>
    <dbReference type="NCBI Taxonomy" id="469799"/>
    <lineage>
        <taxon>Bacteria</taxon>
        <taxon>Bacillati</taxon>
        <taxon>Actinomycetota</taxon>
        <taxon>Actinomycetes</taxon>
        <taxon>Micrococcales</taxon>
        <taxon>Micrococcaceae</taxon>
        <taxon>Nesterenkonia</taxon>
    </lineage>
</organism>
<name>A0ABU1FW94_9MICC</name>
<dbReference type="GO" id="GO:0016757">
    <property type="term" value="F:glycosyltransferase activity"/>
    <property type="evidence" value="ECO:0007669"/>
    <property type="project" value="UniProtKB-KW"/>
</dbReference>
<dbReference type="Pfam" id="PF13439">
    <property type="entry name" value="Glyco_transf_4"/>
    <property type="match status" value="1"/>
</dbReference>
<keyword evidence="2 6" id="KW-0328">Glycosyltransferase</keyword>
<sequence length="413" mass="45795">MKVVVVAESFLPHMNGVTNSVLHVLAHLRRRGDEVTVIAPSDSFLETNPLLEEIPDQPELCEGHPVIRVPSLPLPDYPKVRVAAGFVMRIRHLLEDIQPDVVHIASPFVLGWRAIQAAEALGLPTVSIYQTEVPTYAARYKLPWAEELLWQHVDRMHMASTLTLVPSSFCKQQLRERGIKRLKTWRRGVDLQRFSPARRDEELRARIAPNGEKLIGFVGRMAAEKQIEDLAVLDDLPGTRLVIIGTGPQEDFLRRKLPHAYFAGFRSGDDLGAHVASLDVFVHPGEAETFCQTIQEAMAAAVPVVAVGRGGPLDLVDEGRTGWLYQPGDLSALRSAVEHLVSDEAMRARCAAAAHAQVQDRTWEAICNQLIGHYSRAIEVNRRLHFQRASRYLRGQGGLVNTFVPGLGGLITG</sequence>
<gene>
    <name evidence="6" type="ORF">RH857_11545</name>
</gene>
<keyword evidence="7" id="KW-1185">Reference proteome</keyword>
<dbReference type="PANTHER" id="PTHR45947">
    <property type="entry name" value="SULFOQUINOVOSYL TRANSFERASE SQD2"/>
    <property type="match status" value="1"/>
</dbReference>
<accession>A0ABU1FW94</accession>
<keyword evidence="3 6" id="KW-0808">Transferase</keyword>
<dbReference type="InterPro" id="IPR001296">
    <property type="entry name" value="Glyco_trans_1"/>
</dbReference>
<dbReference type="PANTHER" id="PTHR45947:SF3">
    <property type="entry name" value="SULFOQUINOVOSYL TRANSFERASE SQD2"/>
    <property type="match status" value="1"/>
</dbReference>
<dbReference type="SUPFAM" id="SSF53756">
    <property type="entry name" value="UDP-Glycosyltransferase/glycogen phosphorylase"/>
    <property type="match status" value="1"/>
</dbReference>
<proteinExistence type="predicted"/>
<evidence type="ECO:0000313" key="6">
    <source>
        <dbReference type="EMBL" id="MDR5712755.1"/>
    </source>
</evidence>
<feature type="domain" description="Glycosyl transferase family 1" evidence="4">
    <location>
        <begin position="201"/>
        <end position="355"/>
    </location>
</feature>
<dbReference type="Proteomes" id="UP001260872">
    <property type="component" value="Unassembled WGS sequence"/>
</dbReference>
<evidence type="ECO:0000313" key="7">
    <source>
        <dbReference type="Proteomes" id="UP001260872"/>
    </source>
</evidence>
<protein>
    <recommendedName>
        <fullName evidence="1">D-inositol 3-phosphate glycosyltransferase</fullName>
    </recommendedName>
</protein>
<evidence type="ECO:0000259" key="5">
    <source>
        <dbReference type="Pfam" id="PF13439"/>
    </source>
</evidence>
<dbReference type="InterPro" id="IPR050194">
    <property type="entry name" value="Glycosyltransferase_grp1"/>
</dbReference>
<dbReference type="CDD" id="cd03814">
    <property type="entry name" value="GT4-like"/>
    <property type="match status" value="1"/>
</dbReference>
<dbReference type="RefSeq" id="WP_310538127.1">
    <property type="nucleotide sequence ID" value="NZ_BAAAOC010000076.1"/>
</dbReference>
<feature type="domain" description="Glycosyltransferase subfamily 4-like N-terminal" evidence="5">
    <location>
        <begin position="15"/>
        <end position="193"/>
    </location>
</feature>
<evidence type="ECO:0000259" key="4">
    <source>
        <dbReference type="Pfam" id="PF00534"/>
    </source>
</evidence>
<evidence type="ECO:0000256" key="3">
    <source>
        <dbReference type="ARBA" id="ARBA00022679"/>
    </source>
</evidence>
<reference evidence="7" key="1">
    <citation type="submission" date="2023-07" db="EMBL/GenBank/DDBJ databases">
        <title>Description of three actinobacteria isolated from air of manufacturing shop in a pharmaceutical factory.</title>
        <authorList>
            <person name="Zhang D.-F."/>
        </authorList>
    </citation>
    <scope>NUCLEOTIDE SEQUENCE [LARGE SCALE GENOMIC DNA]</scope>
    <source>
        <strain evidence="7">CCTCC AB 207010</strain>
    </source>
</reference>
<dbReference type="Pfam" id="PF00534">
    <property type="entry name" value="Glycos_transf_1"/>
    <property type="match status" value="1"/>
</dbReference>